<sequence length="133" mass="14170">MLHRAFAAVFVMLLFATGCAASQQADPASSVAQPNKEFDISITPGPAISLKENKLVLALTAEQQQVWGNATVSVKLGMDGMEHGEEAVAAQSKGEGRYEATVIPTMVGPWIAHITISGDQGEKQVEFPFEAVR</sequence>
<organism evidence="3 4">
    <name type="scientific">Brevibacillus fluminis</name>
    <dbReference type="NCBI Taxonomy" id="511487"/>
    <lineage>
        <taxon>Bacteria</taxon>
        <taxon>Bacillati</taxon>
        <taxon>Bacillota</taxon>
        <taxon>Bacilli</taxon>
        <taxon>Bacillales</taxon>
        <taxon>Paenibacillaceae</taxon>
        <taxon>Brevibacillus</taxon>
    </lineage>
</organism>
<protein>
    <recommendedName>
        <fullName evidence="2">YtkA-like domain-containing protein</fullName>
    </recommendedName>
</protein>
<feature type="domain" description="YtkA-like" evidence="2">
    <location>
        <begin position="37"/>
        <end position="114"/>
    </location>
</feature>
<comment type="caution">
    <text evidence="3">The sequence shown here is derived from an EMBL/GenBank/DDBJ whole genome shotgun (WGS) entry which is preliminary data.</text>
</comment>
<evidence type="ECO:0000313" key="3">
    <source>
        <dbReference type="EMBL" id="RNB85075.1"/>
    </source>
</evidence>
<evidence type="ECO:0000313" key="4">
    <source>
        <dbReference type="Proteomes" id="UP000271031"/>
    </source>
</evidence>
<dbReference type="Pfam" id="PF13115">
    <property type="entry name" value="YtkA"/>
    <property type="match status" value="1"/>
</dbReference>
<feature type="signal peptide" evidence="1">
    <location>
        <begin position="1"/>
        <end position="20"/>
    </location>
</feature>
<dbReference type="RefSeq" id="WP_122919560.1">
    <property type="nucleotide sequence ID" value="NZ_RHHQ01000015.1"/>
</dbReference>
<evidence type="ECO:0000256" key="1">
    <source>
        <dbReference type="SAM" id="SignalP"/>
    </source>
</evidence>
<dbReference type="InterPro" id="IPR032693">
    <property type="entry name" value="YtkA-like_dom"/>
</dbReference>
<evidence type="ECO:0000259" key="2">
    <source>
        <dbReference type="Pfam" id="PF13115"/>
    </source>
</evidence>
<feature type="chain" id="PRO_5038545668" description="YtkA-like domain-containing protein" evidence="1">
    <location>
        <begin position="21"/>
        <end position="133"/>
    </location>
</feature>
<keyword evidence="4" id="KW-1185">Reference proteome</keyword>
<proteinExistence type="predicted"/>
<dbReference type="EMBL" id="RHHQ01000015">
    <property type="protein sequence ID" value="RNB85075.1"/>
    <property type="molecule type" value="Genomic_DNA"/>
</dbReference>
<name>A0A3M8DCN9_9BACL</name>
<accession>A0A3M8DCN9</accession>
<dbReference type="AlphaFoldDB" id="A0A3M8DCN9"/>
<dbReference type="PROSITE" id="PS51257">
    <property type="entry name" value="PROKAR_LIPOPROTEIN"/>
    <property type="match status" value="1"/>
</dbReference>
<keyword evidence="1" id="KW-0732">Signal</keyword>
<gene>
    <name evidence="3" type="ORF">EDM56_19385</name>
</gene>
<dbReference type="Proteomes" id="UP000271031">
    <property type="component" value="Unassembled WGS sequence"/>
</dbReference>
<reference evidence="3 4" key="1">
    <citation type="submission" date="2018-10" db="EMBL/GenBank/DDBJ databases">
        <title>Phylogenomics of Brevibacillus.</title>
        <authorList>
            <person name="Dunlap C."/>
        </authorList>
    </citation>
    <scope>NUCLEOTIDE SEQUENCE [LARGE SCALE GENOMIC DNA]</scope>
    <source>
        <strain evidence="3 4">JCM 15716</strain>
    </source>
</reference>
<dbReference type="OrthoDB" id="2475673at2"/>